<dbReference type="SMART" id="SM00008">
    <property type="entry name" value="HormR"/>
    <property type="match status" value="1"/>
</dbReference>
<sequence>MSNVLFVAAIHISLHGRTGIFDIDNVKKTKERNRLNSAPDMQLALLSCDPDWNSIKMSLLYLNGSFSLEEEHCSDGWSNNSLSTLSIEKNISTEESFCDRYWDNIACWPATKSGVTLAMPCNSFKAFMDLFLSTGRVQSDIKGFAYLKCNESGHWNNRTNYIECTNLLVRLSHFYYSIIIRIQSLLTEFPQCT</sequence>
<proteinExistence type="predicted"/>
<dbReference type="InterPro" id="IPR036445">
    <property type="entry name" value="GPCR_2_extracell_dom_sf"/>
</dbReference>
<keyword evidence="3" id="KW-1185">Reference proteome</keyword>
<evidence type="ECO:0000313" key="2">
    <source>
        <dbReference type="EMBL" id="CAF2775308.1"/>
    </source>
</evidence>
<feature type="domain" description="G-protein coupled receptors family 2 profile 1" evidence="1">
    <location>
        <begin position="72"/>
        <end position="168"/>
    </location>
</feature>
<dbReference type="PROSITE" id="PS50227">
    <property type="entry name" value="G_PROTEIN_RECEP_F2_3"/>
    <property type="match status" value="1"/>
</dbReference>
<dbReference type="GO" id="GO:0007188">
    <property type="term" value="P:adenylate cyclase-modulating G protein-coupled receptor signaling pathway"/>
    <property type="evidence" value="ECO:0007669"/>
    <property type="project" value="TreeGrafter"/>
</dbReference>
<dbReference type="AlphaFoldDB" id="A0A7R8CGZ8"/>
<dbReference type="InterPro" id="IPR050332">
    <property type="entry name" value="GPCR_2"/>
</dbReference>
<evidence type="ECO:0000313" key="3">
    <source>
        <dbReference type="Proteomes" id="UP000675881"/>
    </source>
</evidence>
<accession>A0A7R8CGZ8</accession>
<organism evidence="2 3">
    <name type="scientific">Lepeophtheirus salmonis</name>
    <name type="common">Salmon louse</name>
    <name type="synonym">Caligus salmonis</name>
    <dbReference type="NCBI Taxonomy" id="72036"/>
    <lineage>
        <taxon>Eukaryota</taxon>
        <taxon>Metazoa</taxon>
        <taxon>Ecdysozoa</taxon>
        <taxon>Arthropoda</taxon>
        <taxon>Crustacea</taxon>
        <taxon>Multicrustacea</taxon>
        <taxon>Hexanauplia</taxon>
        <taxon>Copepoda</taxon>
        <taxon>Siphonostomatoida</taxon>
        <taxon>Caligidae</taxon>
        <taxon>Lepeophtheirus</taxon>
    </lineage>
</organism>
<dbReference type="GO" id="GO:0008528">
    <property type="term" value="F:G protein-coupled peptide receptor activity"/>
    <property type="evidence" value="ECO:0007669"/>
    <property type="project" value="TreeGrafter"/>
</dbReference>
<gene>
    <name evidence="2" type="ORF">LSAA_1068</name>
</gene>
<dbReference type="EMBL" id="HG994580">
    <property type="protein sequence ID" value="CAF2775308.1"/>
    <property type="molecule type" value="Genomic_DNA"/>
</dbReference>
<dbReference type="Proteomes" id="UP000675881">
    <property type="component" value="Chromosome 1"/>
</dbReference>
<dbReference type="Gene3D" id="4.10.1240.10">
    <property type="entry name" value="GPCR, family 2, extracellular hormone receptor domain"/>
    <property type="match status" value="1"/>
</dbReference>
<dbReference type="InterPro" id="IPR001879">
    <property type="entry name" value="GPCR_2_extracellular_dom"/>
</dbReference>
<dbReference type="GO" id="GO:0005886">
    <property type="term" value="C:plasma membrane"/>
    <property type="evidence" value="ECO:0007669"/>
    <property type="project" value="TreeGrafter"/>
</dbReference>
<name>A0A7R8CGZ8_LEPSM</name>
<reference evidence="2" key="1">
    <citation type="submission" date="2021-02" db="EMBL/GenBank/DDBJ databases">
        <authorList>
            <person name="Bekaert M."/>
        </authorList>
    </citation>
    <scope>NUCLEOTIDE SEQUENCE</scope>
    <source>
        <strain evidence="2">IoA-00</strain>
    </source>
</reference>
<dbReference type="OrthoDB" id="5967113at2759"/>
<protein>
    <submittedName>
        <fullName evidence="2">(salmon louse) hypothetical protein</fullName>
    </submittedName>
</protein>
<dbReference type="PANTHER" id="PTHR45620">
    <property type="entry name" value="PDF RECEPTOR-LIKE PROTEIN-RELATED"/>
    <property type="match status" value="1"/>
</dbReference>
<dbReference type="SUPFAM" id="SSF111418">
    <property type="entry name" value="Hormone receptor domain"/>
    <property type="match status" value="1"/>
</dbReference>
<evidence type="ECO:0000259" key="1">
    <source>
        <dbReference type="PROSITE" id="PS50227"/>
    </source>
</evidence>
<dbReference type="Pfam" id="PF02793">
    <property type="entry name" value="HRM"/>
    <property type="match status" value="1"/>
</dbReference>